<evidence type="ECO:0000256" key="8">
    <source>
        <dbReference type="SAM" id="SignalP"/>
    </source>
</evidence>
<sequence>MKKQLLLMAIVLLSALAYAGGYRVALQGQKSLAMGHTGVAVVNNAEIVFFNPAGMAFLGQKFSASIGVTPIFSNIRFQNEEFGWSTDAENPVGTPFYAYATYKINDHISAGLGIYTPYGSGVEYPANWEGSHLLNSIDLAAIFVQPSISIKLSEKLSIGGGPILALGNVNFNRNLNRTLTDTNGNRASVSIEDSGITAWGYAAGVMFRPSEKVTLGINYRSEIIMEVTDGKADFENIPSNLESTFADGTFSAELPLPAELSLGVSYQITTKWLVAMEINRTFWDAYENLNVFFSNGRASFNPRNYQNSSAYRFGVQYDANTKFTFRAGYYFDESPVQEGYFAPETPRNNSDNFTGGLTFKINNKWAIDASFLFIHFDEVDASYDFFDTDGEAGAPFDYVPFGGTYKNNAFIPGIGISYSL</sequence>
<comment type="similarity">
    <text evidence="2">Belongs to the OmpP1/FadL family.</text>
</comment>
<dbReference type="InterPro" id="IPR005017">
    <property type="entry name" value="OMPP1/FadL/TodX"/>
</dbReference>
<keyword evidence="6" id="KW-0472">Membrane</keyword>
<keyword evidence="5 8" id="KW-0732">Signal</keyword>
<dbReference type="PANTHER" id="PTHR35093:SF8">
    <property type="entry name" value="OUTER MEMBRANE PROTEIN NMB0088-RELATED"/>
    <property type="match status" value="1"/>
</dbReference>
<feature type="signal peptide" evidence="8">
    <location>
        <begin position="1"/>
        <end position="19"/>
    </location>
</feature>
<keyword evidence="7" id="KW-0998">Cell outer membrane</keyword>
<dbReference type="Proteomes" id="UP001596978">
    <property type="component" value="Unassembled WGS sequence"/>
</dbReference>
<evidence type="ECO:0000256" key="2">
    <source>
        <dbReference type="ARBA" id="ARBA00008163"/>
    </source>
</evidence>
<dbReference type="Pfam" id="PF03349">
    <property type="entry name" value="Toluene_X"/>
    <property type="match status" value="1"/>
</dbReference>
<evidence type="ECO:0000256" key="4">
    <source>
        <dbReference type="ARBA" id="ARBA00022692"/>
    </source>
</evidence>
<keyword evidence="3" id="KW-1134">Transmembrane beta strand</keyword>
<reference evidence="10" key="1">
    <citation type="journal article" date="2019" name="Int. J. Syst. Evol. Microbiol.">
        <title>The Global Catalogue of Microorganisms (GCM) 10K type strain sequencing project: providing services to taxonomists for standard genome sequencing and annotation.</title>
        <authorList>
            <consortium name="The Broad Institute Genomics Platform"/>
            <consortium name="The Broad Institute Genome Sequencing Center for Infectious Disease"/>
            <person name="Wu L."/>
            <person name="Ma J."/>
        </authorList>
    </citation>
    <scope>NUCLEOTIDE SEQUENCE [LARGE SCALE GENOMIC DNA]</scope>
    <source>
        <strain evidence="10">CCUG 62952</strain>
    </source>
</reference>
<dbReference type="PANTHER" id="PTHR35093">
    <property type="entry name" value="OUTER MEMBRANE PROTEIN NMB0088-RELATED"/>
    <property type="match status" value="1"/>
</dbReference>
<comment type="caution">
    <text evidence="9">The sequence shown here is derived from an EMBL/GenBank/DDBJ whole genome shotgun (WGS) entry which is preliminary data.</text>
</comment>
<feature type="chain" id="PRO_5045379012" evidence="8">
    <location>
        <begin position="20"/>
        <end position="420"/>
    </location>
</feature>
<name>A0ABW3D3H4_9FLAO</name>
<evidence type="ECO:0000256" key="5">
    <source>
        <dbReference type="ARBA" id="ARBA00022729"/>
    </source>
</evidence>
<dbReference type="EMBL" id="JBHTJH010000017">
    <property type="protein sequence ID" value="MFD0863657.1"/>
    <property type="molecule type" value="Genomic_DNA"/>
</dbReference>
<dbReference type="RefSeq" id="WP_386409889.1">
    <property type="nucleotide sequence ID" value="NZ_JBHTJH010000017.1"/>
</dbReference>
<keyword evidence="4" id="KW-0812">Transmembrane</keyword>
<dbReference type="SUPFAM" id="SSF56935">
    <property type="entry name" value="Porins"/>
    <property type="match status" value="1"/>
</dbReference>
<accession>A0ABW3D3H4</accession>
<evidence type="ECO:0000313" key="9">
    <source>
        <dbReference type="EMBL" id="MFD0863657.1"/>
    </source>
</evidence>
<gene>
    <name evidence="9" type="ORF">ACFQ1M_15680</name>
</gene>
<evidence type="ECO:0000256" key="3">
    <source>
        <dbReference type="ARBA" id="ARBA00022452"/>
    </source>
</evidence>
<evidence type="ECO:0000256" key="1">
    <source>
        <dbReference type="ARBA" id="ARBA00004571"/>
    </source>
</evidence>
<dbReference type="Gene3D" id="2.40.160.60">
    <property type="entry name" value="Outer membrane protein transport protein (OMPP1/FadL/TodX)"/>
    <property type="match status" value="1"/>
</dbReference>
<organism evidence="9 10">
    <name type="scientific">Sungkyunkwania multivorans</name>
    <dbReference type="NCBI Taxonomy" id="1173618"/>
    <lineage>
        <taxon>Bacteria</taxon>
        <taxon>Pseudomonadati</taxon>
        <taxon>Bacteroidota</taxon>
        <taxon>Flavobacteriia</taxon>
        <taxon>Flavobacteriales</taxon>
        <taxon>Flavobacteriaceae</taxon>
        <taxon>Sungkyunkwania</taxon>
    </lineage>
</organism>
<evidence type="ECO:0000313" key="10">
    <source>
        <dbReference type="Proteomes" id="UP001596978"/>
    </source>
</evidence>
<comment type="subcellular location">
    <subcellularLocation>
        <location evidence="1">Cell outer membrane</location>
        <topology evidence="1">Multi-pass membrane protein</topology>
    </subcellularLocation>
</comment>
<evidence type="ECO:0000256" key="7">
    <source>
        <dbReference type="ARBA" id="ARBA00023237"/>
    </source>
</evidence>
<evidence type="ECO:0000256" key="6">
    <source>
        <dbReference type="ARBA" id="ARBA00023136"/>
    </source>
</evidence>
<proteinExistence type="inferred from homology"/>
<keyword evidence="10" id="KW-1185">Reference proteome</keyword>
<protein>
    <submittedName>
        <fullName evidence="9">OmpP1/FadL family transporter</fullName>
    </submittedName>
</protein>